<dbReference type="EC" id="3.4.19.-" evidence="6"/>
<name>A0A8J8VZQ8_9EURO</name>
<feature type="region of interest" description="Disordered" evidence="5">
    <location>
        <begin position="1"/>
        <end position="27"/>
    </location>
</feature>
<evidence type="ECO:0000256" key="3">
    <source>
        <dbReference type="ARBA" id="ARBA00022801"/>
    </source>
</evidence>
<gene>
    <name evidence="6" type="ORF">PECM_007860</name>
</gene>
<evidence type="ECO:0000256" key="4">
    <source>
        <dbReference type="ARBA" id="ARBA00022807"/>
    </source>
</evidence>
<dbReference type="PANTHER" id="PTHR23402:SF1">
    <property type="entry name" value="PYROGLUTAMYL-PEPTIDASE I"/>
    <property type="match status" value="1"/>
</dbReference>
<organism evidence="6 7">
    <name type="scientific">Penicillium ucsense</name>
    <dbReference type="NCBI Taxonomy" id="2839758"/>
    <lineage>
        <taxon>Eukaryota</taxon>
        <taxon>Fungi</taxon>
        <taxon>Dikarya</taxon>
        <taxon>Ascomycota</taxon>
        <taxon>Pezizomycotina</taxon>
        <taxon>Eurotiomycetes</taxon>
        <taxon>Eurotiomycetidae</taxon>
        <taxon>Eurotiales</taxon>
        <taxon>Aspergillaceae</taxon>
        <taxon>Penicillium</taxon>
    </lineage>
</organism>
<dbReference type="OrthoDB" id="407146at2759"/>
<keyword evidence="2" id="KW-0645">Protease</keyword>
<dbReference type="SUPFAM" id="SSF53182">
    <property type="entry name" value="Pyrrolidone carboxyl peptidase (pyroglutamate aminopeptidase)"/>
    <property type="match status" value="1"/>
</dbReference>
<evidence type="ECO:0000256" key="1">
    <source>
        <dbReference type="ARBA" id="ARBA00006641"/>
    </source>
</evidence>
<dbReference type="GO" id="GO:0006508">
    <property type="term" value="P:proteolysis"/>
    <property type="evidence" value="ECO:0007669"/>
    <property type="project" value="UniProtKB-KW"/>
</dbReference>
<evidence type="ECO:0000313" key="7">
    <source>
        <dbReference type="Proteomes" id="UP000631181"/>
    </source>
</evidence>
<evidence type="ECO:0000256" key="2">
    <source>
        <dbReference type="ARBA" id="ARBA00022670"/>
    </source>
</evidence>
<comment type="caution">
    <text evidence="6">The sequence shown here is derived from an EMBL/GenBank/DDBJ whole genome shotgun (WGS) entry which is preliminary data.</text>
</comment>
<keyword evidence="4" id="KW-0788">Thiol protease</keyword>
<evidence type="ECO:0000313" key="6">
    <source>
        <dbReference type="EMBL" id="KAF7714793.1"/>
    </source>
</evidence>
<dbReference type="GO" id="GO:0008234">
    <property type="term" value="F:cysteine-type peptidase activity"/>
    <property type="evidence" value="ECO:0007669"/>
    <property type="project" value="UniProtKB-KW"/>
</dbReference>
<accession>A0A8J8VZQ8</accession>
<protein>
    <submittedName>
        <fullName evidence="6">Pyroglutamyl-peptidase</fullName>
        <ecNumber evidence="6">3.4.19.-</ecNumber>
    </submittedName>
</protein>
<dbReference type="EMBL" id="WIWV01000075">
    <property type="protein sequence ID" value="KAF7714793.1"/>
    <property type="molecule type" value="Genomic_DNA"/>
</dbReference>
<keyword evidence="3 6" id="KW-0378">Hydrolase</keyword>
<dbReference type="AlphaFoldDB" id="A0A8J8VZQ8"/>
<dbReference type="Gene3D" id="3.40.630.20">
    <property type="entry name" value="Peptidase C15, pyroglutamyl peptidase I-like"/>
    <property type="match status" value="1"/>
</dbReference>
<comment type="similarity">
    <text evidence="1">Belongs to the peptidase C15 family.</text>
</comment>
<sequence>MGDYGPAVPPTESSPAGQHSPSPSTSSDISVLITGFGPFKTNLVNASYLIASSLPPSLDFSSGKGDDGSTTERRITLNIYHSPIRVAYATVREMVPRILEEYAATHHGQRPDLILHIGIASPRPYYSVESLAHRDDYVITDVDDQKGYEEGEKRWRELGLPPILAPGLATEDDIKGTGRSVSEESEQPSHRVVPYPPDNHFLHVWKSNAPRFLDLRISRDPGHYLCDFIFYTSLAAAKLQGADRNVLFLHVPGGAADHDIERGRNVALALIKTMVTCWIDDKRKDLA</sequence>
<keyword evidence="7" id="KW-1185">Reference proteome</keyword>
<evidence type="ECO:0000256" key="5">
    <source>
        <dbReference type="SAM" id="MobiDB-lite"/>
    </source>
</evidence>
<proteinExistence type="inferred from homology"/>
<dbReference type="InterPro" id="IPR016125">
    <property type="entry name" value="Peptidase_C15-like"/>
</dbReference>
<reference evidence="6" key="1">
    <citation type="journal article" date="2020" name="Front. Microbiol.">
        <title>Gene regulatory networks of Penicillium echinulatum 2HH and Penicillium oxalicum 114-2 inferred by a computational biology approach.</title>
        <authorList>
            <person name="Lenz A.R."/>
            <person name="Galan-Vasquez E."/>
            <person name="Balbinot E."/>
            <person name="De Abreu F.P."/>
            <person name="De Oliveira N.S."/>
            <person name="Da Rosa L.O."/>
            <person name="De Avila E Silva S."/>
            <person name="Camassola M."/>
            <person name="Dillon A.J.P."/>
            <person name="Perez-Rueda E."/>
        </authorList>
    </citation>
    <scope>NUCLEOTIDE SEQUENCE</scope>
    <source>
        <strain evidence="6">S1M29</strain>
    </source>
</reference>
<dbReference type="InterPro" id="IPR036440">
    <property type="entry name" value="Peptidase_C15-like_sf"/>
</dbReference>
<dbReference type="PANTHER" id="PTHR23402">
    <property type="entry name" value="PROTEASE FAMILY C15 PYROGLUTAMYL-PEPTIDASE I-RELATED"/>
    <property type="match status" value="1"/>
</dbReference>
<dbReference type="Proteomes" id="UP000631181">
    <property type="component" value="Unassembled WGS sequence"/>
</dbReference>